<dbReference type="EMBL" id="UFXP01000001">
    <property type="protein sequence ID" value="STC79349.1"/>
    <property type="molecule type" value="Genomic_DNA"/>
</dbReference>
<keyword evidence="2 4" id="KW-0808">Transferase</keyword>
<dbReference type="EC" id="2.7.1.31" evidence="5"/>
<dbReference type="PANTHER" id="PTHR21599:SF0">
    <property type="entry name" value="GLYCERATE KINASE"/>
    <property type="match status" value="1"/>
</dbReference>
<dbReference type="Gene3D" id="3.90.1510.10">
    <property type="entry name" value="Glycerate kinase, domain 2"/>
    <property type="match status" value="1"/>
</dbReference>
<dbReference type="SUPFAM" id="SSF110738">
    <property type="entry name" value="Glycerate kinase I"/>
    <property type="match status" value="1"/>
</dbReference>
<evidence type="ECO:0000256" key="2">
    <source>
        <dbReference type="ARBA" id="ARBA00022679"/>
    </source>
</evidence>
<dbReference type="AlphaFoldDB" id="A0A376D0J8"/>
<dbReference type="InterPro" id="IPR004381">
    <property type="entry name" value="Glycerate_kinase"/>
</dbReference>
<gene>
    <name evidence="5" type="primary">glrK</name>
    <name evidence="5" type="ORF">NCTC10289_01818</name>
</gene>
<keyword evidence="3 4" id="KW-0418">Kinase</keyword>
<dbReference type="NCBIfam" id="TIGR00045">
    <property type="entry name" value="glycerate kinase"/>
    <property type="match status" value="1"/>
</dbReference>
<dbReference type="Gene3D" id="3.40.50.10350">
    <property type="entry name" value="Glycerate kinase, domain 1"/>
    <property type="match status" value="1"/>
</dbReference>
<dbReference type="GO" id="GO:0031388">
    <property type="term" value="P:organic acid phosphorylation"/>
    <property type="evidence" value="ECO:0007669"/>
    <property type="project" value="UniProtKB-UniRule"/>
</dbReference>
<dbReference type="Proteomes" id="UP000254287">
    <property type="component" value="Unassembled WGS sequence"/>
</dbReference>
<organism evidence="5 6">
    <name type="scientific">Corynebacterium minutissimum</name>
    <dbReference type="NCBI Taxonomy" id="38301"/>
    <lineage>
        <taxon>Bacteria</taxon>
        <taxon>Bacillati</taxon>
        <taxon>Actinomycetota</taxon>
        <taxon>Actinomycetes</taxon>
        <taxon>Mycobacteriales</taxon>
        <taxon>Corynebacteriaceae</taxon>
        <taxon>Corynebacterium</taxon>
    </lineage>
</organism>
<reference evidence="5 6" key="1">
    <citation type="submission" date="2018-06" db="EMBL/GenBank/DDBJ databases">
        <authorList>
            <consortium name="Pathogen Informatics"/>
            <person name="Doyle S."/>
        </authorList>
    </citation>
    <scope>NUCLEOTIDE SEQUENCE [LARGE SCALE GENOMIC DNA]</scope>
    <source>
        <strain evidence="5 6">NCTC10289</strain>
    </source>
</reference>
<dbReference type="Pfam" id="PF02595">
    <property type="entry name" value="Gly_kinase"/>
    <property type="match status" value="1"/>
</dbReference>
<dbReference type="InterPro" id="IPR018197">
    <property type="entry name" value="Glycerate_kinase_RE-like"/>
</dbReference>
<evidence type="ECO:0000313" key="6">
    <source>
        <dbReference type="Proteomes" id="UP000254287"/>
    </source>
</evidence>
<evidence type="ECO:0000256" key="1">
    <source>
        <dbReference type="ARBA" id="ARBA00006284"/>
    </source>
</evidence>
<protein>
    <submittedName>
        <fullName evidence="5">Glycerate kinase</fullName>
        <ecNumber evidence="5">2.7.1.31</ecNumber>
    </submittedName>
</protein>
<evidence type="ECO:0000313" key="5">
    <source>
        <dbReference type="EMBL" id="STC79349.1"/>
    </source>
</evidence>
<dbReference type="GO" id="GO:0008887">
    <property type="term" value="F:glycerate kinase activity"/>
    <property type="evidence" value="ECO:0007669"/>
    <property type="project" value="UniProtKB-UniRule"/>
</dbReference>
<evidence type="ECO:0000256" key="4">
    <source>
        <dbReference type="PIRNR" id="PIRNR006078"/>
    </source>
</evidence>
<accession>A0A376D0J8</accession>
<dbReference type="RefSeq" id="WP_115024395.1">
    <property type="nucleotide sequence ID" value="NZ_CP069533.1"/>
</dbReference>
<dbReference type="PIRSF" id="PIRSF006078">
    <property type="entry name" value="GlxK"/>
    <property type="match status" value="1"/>
</dbReference>
<proteinExistence type="inferred from homology"/>
<name>A0A376D0J8_9CORY</name>
<dbReference type="PANTHER" id="PTHR21599">
    <property type="entry name" value="GLYCERATE KINASE"/>
    <property type="match status" value="1"/>
</dbReference>
<comment type="similarity">
    <text evidence="1 4">Belongs to the glycerate kinase type-1 family.</text>
</comment>
<dbReference type="InterPro" id="IPR018193">
    <property type="entry name" value="Glyc_kinase_flavodox-like_fold"/>
</dbReference>
<dbReference type="InterPro" id="IPR036129">
    <property type="entry name" value="Glycerate_kinase_sf"/>
</dbReference>
<evidence type="ECO:0000256" key="3">
    <source>
        <dbReference type="ARBA" id="ARBA00022777"/>
    </source>
</evidence>
<sequence>MRILVAPDSFKGTATAGEAAGAIALGARRALSSADLAATSTVTTLPMADGGEGTAEVLASAAVARTGNTGQTITLPTTDAVGRLTEASYYLVGEEAFIDVAAATGLPAVSDALDPLHADSYGTGVLIADAEARGAKHIVLGLGGSACIDGGLGILAALGAAAHDARGYALPKGGAPLVTLDTIDTAQLNMKAAMLDYTLVTDTRAVPIQAATMYGPQKGAEGEQIALLAGAMLQLCEVTGTDPQAEFMGAAGGIPIALSWLSRTLWGTDEHCRIVPGGRYVAEALNLPARAAEADLLITGEGRFDEQSLTGKVVGTLAELAAEAAGSPSLGIIAGSATTPAPAGVLLRELEGDGNGASSSEVAAAISSAAERLVTEFIESSVQDAKD</sequence>